<sequence>MFTQLQIINLLRNELPVLAGADCAAVSAHTFNSIHSSIHYLSACTKNTMEHRHFRAARCCFGLAEKVYREGDAMVKLLIENVFVYANVWTRSRNIPSPLPADIVPDVLYKIHLKQLNDSGC</sequence>
<dbReference type="AlphaFoldDB" id="A0A1G8AMA8"/>
<reference evidence="3" key="1">
    <citation type="submission" date="2016-10" db="EMBL/GenBank/DDBJ databases">
        <authorList>
            <person name="Varghese N."/>
            <person name="Submissions S."/>
        </authorList>
    </citation>
    <scope>NUCLEOTIDE SEQUENCE [LARGE SCALE GENOMIC DNA]</scope>
    <source>
        <strain evidence="3">DSM 25329</strain>
    </source>
</reference>
<protein>
    <recommendedName>
        <fullName evidence="1">DUF7674 domain-containing protein</fullName>
    </recommendedName>
</protein>
<feature type="domain" description="DUF7674" evidence="1">
    <location>
        <begin position="9"/>
        <end position="93"/>
    </location>
</feature>
<dbReference type="EMBL" id="FNAN01000031">
    <property type="protein sequence ID" value="SDH21983.1"/>
    <property type="molecule type" value="Genomic_DNA"/>
</dbReference>
<organism evidence="2 3">
    <name type="scientific">Dyadobacter soli</name>
    <dbReference type="NCBI Taxonomy" id="659014"/>
    <lineage>
        <taxon>Bacteria</taxon>
        <taxon>Pseudomonadati</taxon>
        <taxon>Bacteroidota</taxon>
        <taxon>Cytophagia</taxon>
        <taxon>Cytophagales</taxon>
        <taxon>Spirosomataceae</taxon>
        <taxon>Dyadobacter</taxon>
    </lineage>
</organism>
<evidence type="ECO:0000313" key="3">
    <source>
        <dbReference type="Proteomes" id="UP000198748"/>
    </source>
</evidence>
<dbReference type="Pfam" id="PF24722">
    <property type="entry name" value="DUF7674"/>
    <property type="match status" value="1"/>
</dbReference>
<gene>
    <name evidence="2" type="ORF">SAMN04487996_13123</name>
</gene>
<dbReference type="Proteomes" id="UP000198748">
    <property type="component" value="Unassembled WGS sequence"/>
</dbReference>
<accession>A0A1G8AMA8</accession>
<dbReference type="InterPro" id="IPR056091">
    <property type="entry name" value="DUF7674"/>
</dbReference>
<dbReference type="STRING" id="659014.SAMN04487996_13123"/>
<dbReference type="RefSeq" id="WP_090157556.1">
    <property type="nucleotide sequence ID" value="NZ_FNAN01000031.1"/>
</dbReference>
<evidence type="ECO:0000259" key="1">
    <source>
        <dbReference type="Pfam" id="PF24722"/>
    </source>
</evidence>
<name>A0A1G8AMA8_9BACT</name>
<proteinExistence type="predicted"/>
<dbReference type="OrthoDB" id="707611at2"/>
<evidence type="ECO:0000313" key="2">
    <source>
        <dbReference type="EMBL" id="SDH21983.1"/>
    </source>
</evidence>
<keyword evidence="3" id="KW-1185">Reference proteome</keyword>